<keyword evidence="1" id="KW-1133">Transmembrane helix</keyword>
<protein>
    <submittedName>
        <fullName evidence="2">DUF4199 domain-containing protein</fullName>
    </submittedName>
</protein>
<evidence type="ECO:0000313" key="2">
    <source>
        <dbReference type="EMBL" id="TKC65410.1"/>
    </source>
</evidence>
<feature type="transmembrane region" description="Helical" evidence="1">
    <location>
        <begin position="20"/>
        <end position="38"/>
    </location>
</feature>
<gene>
    <name evidence="2" type="ORF">FBD94_02325</name>
</gene>
<feature type="transmembrane region" description="Helical" evidence="1">
    <location>
        <begin position="161"/>
        <end position="182"/>
    </location>
</feature>
<evidence type="ECO:0000256" key="1">
    <source>
        <dbReference type="SAM" id="Phobius"/>
    </source>
</evidence>
<feature type="transmembrane region" description="Helical" evidence="1">
    <location>
        <begin position="85"/>
        <end position="104"/>
    </location>
</feature>
<keyword evidence="1" id="KW-0472">Membrane</keyword>
<dbReference type="InterPro" id="IPR025250">
    <property type="entry name" value="DUF4199"/>
</dbReference>
<dbReference type="Pfam" id="PF13858">
    <property type="entry name" value="DUF4199"/>
    <property type="match status" value="1"/>
</dbReference>
<comment type="caution">
    <text evidence="2">The sequence shown here is derived from an EMBL/GenBank/DDBJ whole genome shotgun (WGS) entry which is preliminary data.</text>
</comment>
<feature type="transmembrane region" description="Helical" evidence="1">
    <location>
        <begin position="45"/>
        <end position="65"/>
    </location>
</feature>
<proteinExistence type="predicted"/>
<dbReference type="AlphaFoldDB" id="A0A4U1GQG7"/>
<keyword evidence="1" id="KW-0812">Transmembrane</keyword>
<sequence>MVENTKTLENLKPEAVKNGIGLGLIALVLGILSAYLLVGAKSMMAIFLIPIGVGLIIPLIVAVLFCLDLRKKIGGFWTLRQATSGIFIMFLVTYAISNVGNVIFNKFIEKDMTERIQNTVVGATSSLMKNQGVDEEQVDKKVAEMNADFERKNQGTIMQTIQGHVIGMIIVFVIALLFGAVLKKELPLYINDN</sequence>
<evidence type="ECO:0000313" key="3">
    <source>
        <dbReference type="Proteomes" id="UP000309594"/>
    </source>
</evidence>
<accession>A0A4U1GQG7</accession>
<dbReference type="RefSeq" id="WP_136878917.1">
    <property type="nucleotide sequence ID" value="NZ_SWDX01000001.1"/>
</dbReference>
<organism evidence="2 3">
    <name type="scientific">Pedobacter hiemivivus</name>
    <dbReference type="NCBI Taxonomy" id="2530454"/>
    <lineage>
        <taxon>Bacteria</taxon>
        <taxon>Pseudomonadati</taxon>
        <taxon>Bacteroidota</taxon>
        <taxon>Sphingobacteriia</taxon>
        <taxon>Sphingobacteriales</taxon>
        <taxon>Sphingobacteriaceae</taxon>
        <taxon>Pedobacter</taxon>
    </lineage>
</organism>
<name>A0A4U1GQG7_9SPHI</name>
<reference evidence="2 3" key="1">
    <citation type="submission" date="2019-04" db="EMBL/GenBank/DDBJ databases">
        <title>Pedobacter sp. RP-1-16 sp. nov., isolated from Arctic soil.</title>
        <authorList>
            <person name="Dahal R.H."/>
            <person name="Kim D.-U."/>
        </authorList>
    </citation>
    <scope>NUCLEOTIDE SEQUENCE [LARGE SCALE GENOMIC DNA]</scope>
    <source>
        <strain evidence="2 3">RP-1-16</strain>
    </source>
</reference>
<dbReference type="EMBL" id="SWDX01000001">
    <property type="protein sequence ID" value="TKC65410.1"/>
    <property type="molecule type" value="Genomic_DNA"/>
</dbReference>
<dbReference type="Proteomes" id="UP000309594">
    <property type="component" value="Unassembled WGS sequence"/>
</dbReference>